<dbReference type="GeneID" id="93836019"/>
<dbReference type="EMBL" id="JACHLX010000002">
    <property type="protein sequence ID" value="MBB5816702.1"/>
    <property type="molecule type" value="Genomic_DNA"/>
</dbReference>
<proteinExistence type="predicted"/>
<keyword evidence="3" id="KW-1185">Reference proteome</keyword>
<evidence type="ECO:0000313" key="2">
    <source>
        <dbReference type="EMBL" id="MBB5816702.1"/>
    </source>
</evidence>
<name>A0AA89TMF5_STRCU</name>
<dbReference type="RefSeq" id="WP_184854526.1">
    <property type="nucleotide sequence ID" value="NZ_BAABFE010000013.1"/>
</dbReference>
<evidence type="ECO:0000313" key="3">
    <source>
        <dbReference type="Proteomes" id="UP000579531"/>
    </source>
</evidence>
<feature type="chain" id="PRO_5041641466" description="SH3 domain-containing protein" evidence="1">
    <location>
        <begin position="34"/>
        <end position="136"/>
    </location>
</feature>
<reference evidence="2 3" key="1">
    <citation type="submission" date="2020-08" db="EMBL/GenBank/DDBJ databases">
        <title>Sequencing the genomes of 1000 actinobacteria strains.</title>
        <authorList>
            <person name="Klenk H.-P."/>
        </authorList>
    </citation>
    <scope>NUCLEOTIDE SEQUENCE [LARGE SCALE GENOMIC DNA]</scope>
    <source>
        <strain evidence="2 3">DSM 40129</strain>
    </source>
</reference>
<feature type="signal peptide" evidence="1">
    <location>
        <begin position="1"/>
        <end position="33"/>
    </location>
</feature>
<comment type="caution">
    <text evidence="2">The sequence shown here is derived from an EMBL/GenBank/DDBJ whole genome shotgun (WGS) entry which is preliminary data.</text>
</comment>
<protein>
    <recommendedName>
        <fullName evidence="4">SH3 domain-containing protein</fullName>
    </recommendedName>
</protein>
<accession>A0AA89TMF5</accession>
<gene>
    <name evidence="2" type="ORF">HNR72_007824</name>
</gene>
<organism evidence="2 3">
    <name type="scientific">Streptomyces collinus</name>
    <dbReference type="NCBI Taxonomy" id="42684"/>
    <lineage>
        <taxon>Bacteria</taxon>
        <taxon>Bacillati</taxon>
        <taxon>Actinomycetota</taxon>
        <taxon>Actinomycetes</taxon>
        <taxon>Kitasatosporales</taxon>
        <taxon>Streptomycetaceae</taxon>
        <taxon>Streptomyces</taxon>
    </lineage>
</organism>
<evidence type="ECO:0008006" key="4">
    <source>
        <dbReference type="Google" id="ProtNLM"/>
    </source>
</evidence>
<dbReference type="AlphaFoldDB" id="A0AA89TMF5"/>
<dbReference type="Proteomes" id="UP000579531">
    <property type="component" value="Unassembled WGS sequence"/>
</dbReference>
<sequence>MVSSVSRRWRARAAWVAAAVLGAGLLSTGSAQASVFPCNVSGHVINCTTVTGIDPGSYLQVRQGPGYGYPNQWGWPRLNNGDRVGLACWTTGDGAADNSGYRYWMRIDNGIAFGYVNDWYLSTGGPGSWQQIIRQC</sequence>
<keyword evidence="1" id="KW-0732">Signal</keyword>
<evidence type="ECO:0000256" key="1">
    <source>
        <dbReference type="SAM" id="SignalP"/>
    </source>
</evidence>